<keyword evidence="1" id="KW-0732">Signal</keyword>
<accession>A0A7M5XG83</accession>
<dbReference type="OrthoDB" id="10140022at2759"/>
<feature type="chain" id="PRO_5029496960" description="Cnidarian restricted protein" evidence="1">
    <location>
        <begin position="21"/>
        <end position="131"/>
    </location>
</feature>
<name>A0A7M5XG83_9CNID</name>
<feature type="signal peptide" evidence="1">
    <location>
        <begin position="1"/>
        <end position="20"/>
    </location>
</feature>
<dbReference type="GeneID" id="136818015"/>
<dbReference type="EnsemblMetazoa" id="CLYHEMT023013.1">
    <property type="protein sequence ID" value="CLYHEMP023013.1"/>
    <property type="gene ID" value="CLYHEMG023013"/>
</dbReference>
<dbReference type="Proteomes" id="UP000594262">
    <property type="component" value="Unplaced"/>
</dbReference>
<evidence type="ECO:0000313" key="2">
    <source>
        <dbReference type="EnsemblMetazoa" id="CLYHEMP023013.1"/>
    </source>
</evidence>
<organism evidence="2 3">
    <name type="scientific">Clytia hemisphaerica</name>
    <dbReference type="NCBI Taxonomy" id="252671"/>
    <lineage>
        <taxon>Eukaryota</taxon>
        <taxon>Metazoa</taxon>
        <taxon>Cnidaria</taxon>
        <taxon>Hydrozoa</taxon>
        <taxon>Hydroidolina</taxon>
        <taxon>Leptothecata</taxon>
        <taxon>Obeliida</taxon>
        <taxon>Clytiidae</taxon>
        <taxon>Clytia</taxon>
    </lineage>
</organism>
<proteinExistence type="predicted"/>
<evidence type="ECO:0008006" key="4">
    <source>
        <dbReference type="Google" id="ProtNLM"/>
    </source>
</evidence>
<dbReference type="AlphaFoldDB" id="A0A7M5XG83"/>
<keyword evidence="3" id="KW-1185">Reference proteome</keyword>
<dbReference type="RefSeq" id="XP_066930485.1">
    <property type="nucleotide sequence ID" value="XM_067074384.1"/>
</dbReference>
<reference evidence="2" key="1">
    <citation type="submission" date="2021-01" db="UniProtKB">
        <authorList>
            <consortium name="EnsemblMetazoa"/>
        </authorList>
    </citation>
    <scope>IDENTIFICATION</scope>
</reference>
<evidence type="ECO:0000256" key="1">
    <source>
        <dbReference type="SAM" id="SignalP"/>
    </source>
</evidence>
<evidence type="ECO:0000313" key="3">
    <source>
        <dbReference type="Proteomes" id="UP000594262"/>
    </source>
</evidence>
<sequence length="131" mass="15188">MKGVSFAFFVLSVLAVLAYGRYHRHLDDVTSRDIEEYLESKYGLKEENEDFSLDEDDDENEVLRNSERFHDPRARWTSWRPRIGGMIKRNIIVRALKPSCAGCAGICERKVAGRCACVVDQRCIRQRYGKK</sequence>
<protein>
    <recommendedName>
        <fullName evidence="4">Cnidarian restricted protein</fullName>
    </recommendedName>
</protein>